<evidence type="ECO:0000313" key="1">
    <source>
        <dbReference type="EMBL" id="PNG94006.1"/>
    </source>
</evidence>
<proteinExistence type="predicted"/>
<name>A0A2J7Z151_STRMQ</name>
<protein>
    <submittedName>
        <fullName evidence="1">Uncharacterized protein</fullName>
    </submittedName>
</protein>
<dbReference type="Proteomes" id="UP000236520">
    <property type="component" value="Unassembled WGS sequence"/>
</dbReference>
<organism evidence="1 2">
    <name type="scientific">Streptomyces malaysiensis</name>
    <dbReference type="NCBI Taxonomy" id="92644"/>
    <lineage>
        <taxon>Bacteria</taxon>
        <taxon>Bacillati</taxon>
        <taxon>Actinomycetota</taxon>
        <taxon>Actinomycetes</taxon>
        <taxon>Kitasatosporales</taxon>
        <taxon>Streptomycetaceae</taxon>
        <taxon>Streptomyces</taxon>
        <taxon>Streptomyces violaceusniger group</taxon>
    </lineage>
</organism>
<dbReference type="AlphaFoldDB" id="A0A2J7Z151"/>
<dbReference type="EMBL" id="LJIW01000001">
    <property type="protein sequence ID" value="PNG94006.1"/>
    <property type="molecule type" value="Genomic_DNA"/>
</dbReference>
<sequence length="27" mass="3020">MRARGLDPALYEADIELFARTGDWPVG</sequence>
<comment type="caution">
    <text evidence="1">The sequence shown here is derived from an EMBL/GenBank/DDBJ whole genome shotgun (WGS) entry which is preliminary data.</text>
</comment>
<evidence type="ECO:0000313" key="2">
    <source>
        <dbReference type="Proteomes" id="UP000236520"/>
    </source>
</evidence>
<reference evidence="1 2" key="1">
    <citation type="submission" date="2015-09" db="EMBL/GenBank/DDBJ databases">
        <title>Genome sequence, genome mining and natural product profiling of a biocontrol bacterium Streptomyces malaysiensis F913.</title>
        <authorList>
            <person name="Xu Y."/>
            <person name="Wei J."/>
            <person name="Xie J."/>
            <person name="Li T."/>
            <person name="Zhou Z."/>
        </authorList>
    </citation>
    <scope>NUCLEOTIDE SEQUENCE [LARGE SCALE GENOMIC DNA]</scope>
    <source>
        <strain evidence="1 2">F913</strain>
    </source>
</reference>
<gene>
    <name evidence="1" type="ORF">SMF913_10031</name>
</gene>
<keyword evidence="2" id="KW-1185">Reference proteome</keyword>
<accession>A0A2J7Z151</accession>